<dbReference type="PROSITE" id="PS00108">
    <property type="entry name" value="PROTEIN_KINASE_ST"/>
    <property type="match status" value="1"/>
</dbReference>
<evidence type="ECO:0000256" key="3">
    <source>
        <dbReference type="PROSITE-ProRule" id="PRU10141"/>
    </source>
</evidence>
<keyword evidence="2 3" id="KW-0067">ATP-binding</keyword>
<dbReference type="PROSITE" id="PS00107">
    <property type="entry name" value="PROTEIN_KINASE_ATP"/>
    <property type="match status" value="1"/>
</dbReference>
<dbReference type="InterPro" id="IPR041664">
    <property type="entry name" value="AAA_16"/>
</dbReference>
<keyword evidence="1 3" id="KW-0547">Nucleotide-binding</keyword>
<protein>
    <submittedName>
        <fullName evidence="5">AAA family ATPase</fullName>
    </submittedName>
</protein>
<sequence length="1190" mass="130249">MNAAAQGSALGDTSAPLSASTEVLGRRYHVLEVVGRGGMGTVYLARDRLAGVVALKRLHRSIDEIANDASRSFGSKTAAPEVALGLADEFKVLTSLHHPHVISVLDYGFDDQQRPYYTMDLLKGAKTITEAGKHQPHEARVGLLAQVLQALAYMHRWGVIHRDLKPGNVLVVDGQVKVLDFGLAIAREGLPGQATVGSPGFVAPELFEGQPASAASDLYSLGMIAYRLFAMPVAPGRPTGLPPGLEESALGQVLRRLSAPDPQERYRSAEEALAALTEATGHQVVIETSATRESFLQGARFVGRERELARLEAVLSQALSGRGGAWLVGGESGVGKSRLLEEVRTLALVRGAVVVRGQAVSEGGIPYQEWRAVLRWLVLLAEPSDFEASVLKPLVEDIEVLLGRAVPGLVEIDPEMAQARLFTVVADLFRRVPQPTVLIIEDQHWAASDSLRLLARLSTLARATPLLILATYRDDERPDLPGELPEVEVLKLPRLDTEAMTVLSESMIGAAGRSPQIVELLRRETEGNPFFLVEVVRSLAEETGQLDRVGSAPLPDKVFPGGVRQIVQRRLAKLPPSARELLQLAAVIGRQIDPKLLRVCAPSMRMDAWLNECASAAVLDVSDGQWRFAHDKLREGVLADLPPRAEPLLHRQAAVAIEALYPDSPDWTVALASHWGKAGDTAKEILYTQKAGEQALAVYACREAIPHLERALALSLPAESPQALKPEQRDTVARLEARLAEAAFQLGHPDRFRVHAERALRHFGWRMPNSPARWGLGVLWQIVYRIAQAAVPEAFEITAPEKQQRRLEAGRLMVRLAEISVYAQDLPRMLWSGLRMLNLNAPVGPSSDLSRGYALMAIVTGSVPPTRPISERWLARALGMAEQVGAPVEKAYALSQHALCGIALARWEQVEAWGNQSIALAQSLGYSRQAEETQAMLACANTIRGRYQYALERLDQVEASARRRGALQTKRWGPIMRVGPLMRLGRSAEAVALLEPELPGIDAEAESSEKIVAYGPLALARLRLGDTEKALHAAGRTLEVLRSIKPVTFFLYPGILGMVEAYLTLWERASTQAPAERAPLEQQAKAALGILRTFALVNPFARPYARLARGNEAWLSGRQAVAREAWRSALAQAERLAMPFEQARARYELGRHMDPQEPARQEHLLRARALFAQMNMVDDVARVQAELDRA</sequence>
<dbReference type="PANTHER" id="PTHR16305">
    <property type="entry name" value="TESTICULAR SOLUBLE ADENYLYL CYCLASE"/>
    <property type="match status" value="1"/>
</dbReference>
<proteinExistence type="predicted"/>
<organism evidence="5 6">
    <name type="scientific">Hyalangium rubrum</name>
    <dbReference type="NCBI Taxonomy" id="3103134"/>
    <lineage>
        <taxon>Bacteria</taxon>
        <taxon>Pseudomonadati</taxon>
        <taxon>Myxococcota</taxon>
        <taxon>Myxococcia</taxon>
        <taxon>Myxococcales</taxon>
        <taxon>Cystobacterineae</taxon>
        <taxon>Archangiaceae</taxon>
        <taxon>Hyalangium</taxon>
    </lineage>
</organism>
<dbReference type="InterPro" id="IPR011009">
    <property type="entry name" value="Kinase-like_dom_sf"/>
</dbReference>
<name>A0ABU5H441_9BACT</name>
<dbReference type="Pfam" id="PF13191">
    <property type="entry name" value="AAA_16"/>
    <property type="match status" value="1"/>
</dbReference>
<evidence type="ECO:0000313" key="6">
    <source>
        <dbReference type="Proteomes" id="UP001291309"/>
    </source>
</evidence>
<feature type="binding site" evidence="3">
    <location>
        <position position="56"/>
    </location>
    <ligand>
        <name>ATP</name>
        <dbReference type="ChEBI" id="CHEBI:30616"/>
    </ligand>
</feature>
<reference evidence="5 6" key="1">
    <citation type="submission" date="2023-12" db="EMBL/GenBank/DDBJ databases">
        <title>the genome sequence of Hyalangium sp. s54d21.</title>
        <authorList>
            <person name="Zhang X."/>
        </authorList>
    </citation>
    <scope>NUCLEOTIDE SEQUENCE [LARGE SCALE GENOMIC DNA]</scope>
    <source>
        <strain evidence="6">s54d21</strain>
    </source>
</reference>
<keyword evidence="6" id="KW-1185">Reference proteome</keyword>
<dbReference type="InterPro" id="IPR017441">
    <property type="entry name" value="Protein_kinase_ATP_BS"/>
</dbReference>
<dbReference type="InterPro" id="IPR008271">
    <property type="entry name" value="Ser/Thr_kinase_AS"/>
</dbReference>
<dbReference type="EMBL" id="JAXIVS010000005">
    <property type="protein sequence ID" value="MDY7228248.1"/>
    <property type="molecule type" value="Genomic_DNA"/>
</dbReference>
<dbReference type="Pfam" id="PF00069">
    <property type="entry name" value="Pkinase"/>
    <property type="match status" value="1"/>
</dbReference>
<dbReference type="Gene3D" id="3.30.200.20">
    <property type="entry name" value="Phosphorylase Kinase, domain 1"/>
    <property type="match status" value="1"/>
</dbReference>
<dbReference type="InterPro" id="IPR027417">
    <property type="entry name" value="P-loop_NTPase"/>
</dbReference>
<evidence type="ECO:0000313" key="5">
    <source>
        <dbReference type="EMBL" id="MDY7228248.1"/>
    </source>
</evidence>
<gene>
    <name evidence="5" type="ORF">SYV04_17640</name>
</gene>
<dbReference type="InterPro" id="IPR000719">
    <property type="entry name" value="Prot_kinase_dom"/>
</dbReference>
<comment type="caution">
    <text evidence="5">The sequence shown here is derived from an EMBL/GenBank/DDBJ whole genome shotgun (WGS) entry which is preliminary data.</text>
</comment>
<evidence type="ECO:0000256" key="2">
    <source>
        <dbReference type="ARBA" id="ARBA00022840"/>
    </source>
</evidence>
<evidence type="ECO:0000256" key="1">
    <source>
        <dbReference type="ARBA" id="ARBA00022741"/>
    </source>
</evidence>
<dbReference type="SMART" id="SM00220">
    <property type="entry name" value="S_TKc"/>
    <property type="match status" value="1"/>
</dbReference>
<dbReference type="PROSITE" id="PS50011">
    <property type="entry name" value="PROTEIN_KINASE_DOM"/>
    <property type="match status" value="1"/>
</dbReference>
<dbReference type="Gene3D" id="1.10.510.10">
    <property type="entry name" value="Transferase(Phosphotransferase) domain 1"/>
    <property type="match status" value="1"/>
</dbReference>
<feature type="domain" description="Protein kinase" evidence="4">
    <location>
        <begin position="28"/>
        <end position="296"/>
    </location>
</feature>
<dbReference type="Proteomes" id="UP001291309">
    <property type="component" value="Unassembled WGS sequence"/>
</dbReference>
<dbReference type="SUPFAM" id="SSF56112">
    <property type="entry name" value="Protein kinase-like (PK-like)"/>
    <property type="match status" value="1"/>
</dbReference>
<evidence type="ECO:0000259" key="4">
    <source>
        <dbReference type="PROSITE" id="PS50011"/>
    </source>
</evidence>
<dbReference type="CDD" id="cd14014">
    <property type="entry name" value="STKc_PknB_like"/>
    <property type="match status" value="1"/>
</dbReference>
<dbReference type="PANTHER" id="PTHR16305:SF28">
    <property type="entry name" value="GUANYLATE CYCLASE DOMAIN-CONTAINING PROTEIN"/>
    <property type="match status" value="1"/>
</dbReference>
<accession>A0ABU5H441</accession>
<dbReference type="SUPFAM" id="SSF52540">
    <property type="entry name" value="P-loop containing nucleoside triphosphate hydrolases"/>
    <property type="match status" value="1"/>
</dbReference>
<dbReference type="RefSeq" id="WP_321546972.1">
    <property type="nucleotide sequence ID" value="NZ_JAXIVS010000005.1"/>
</dbReference>